<dbReference type="Proteomes" id="UP000244809">
    <property type="component" value="Chromosome 1"/>
</dbReference>
<dbReference type="AlphaFoldDB" id="A0AAD0N7I3"/>
<dbReference type="EMBL" id="CP021067">
    <property type="protein sequence ID" value="AWG28359.1"/>
    <property type="molecule type" value="Genomic_DNA"/>
</dbReference>
<evidence type="ECO:0000313" key="1">
    <source>
        <dbReference type="EMBL" id="AWG28359.1"/>
    </source>
</evidence>
<sequence>MQLLTQFQNLKPKLPVGRVIAEHFARHISLHCAQEVFLGWGFVPGALSVVGGATKMKFVDSRFVV</sequence>
<accession>A0AAD0N7I3</accession>
<name>A0AAD0N7I3_9BURK</name>
<reference evidence="1 2" key="1">
    <citation type="submission" date="2017-04" db="EMBL/GenBank/DDBJ databases">
        <title>Complete genome sequence of Burkholderia cenocepacia PC184 Midwest clone.</title>
        <authorList>
            <person name="Mulks M.H."/>
            <person name="Cooper V.S."/>
        </authorList>
    </citation>
    <scope>NUCLEOTIDE SEQUENCE [LARGE SCALE GENOMIC DNA]</scope>
    <source>
        <strain evidence="1 2">PC184 Mulks</strain>
    </source>
</reference>
<evidence type="ECO:0000313" key="2">
    <source>
        <dbReference type="Proteomes" id="UP000244809"/>
    </source>
</evidence>
<protein>
    <submittedName>
        <fullName evidence="1">Uncharacterized protein</fullName>
    </submittedName>
</protein>
<gene>
    <name evidence="1" type="ORF">B9Z07_05505</name>
</gene>
<proteinExistence type="predicted"/>
<organism evidence="1 2">
    <name type="scientific">Burkholderia cenocepacia</name>
    <dbReference type="NCBI Taxonomy" id="95486"/>
    <lineage>
        <taxon>Bacteria</taxon>
        <taxon>Pseudomonadati</taxon>
        <taxon>Pseudomonadota</taxon>
        <taxon>Betaproteobacteria</taxon>
        <taxon>Burkholderiales</taxon>
        <taxon>Burkholderiaceae</taxon>
        <taxon>Burkholderia</taxon>
        <taxon>Burkholderia cepacia complex</taxon>
    </lineage>
</organism>